<dbReference type="InterPro" id="IPR013943">
    <property type="entry name" value="Pet127"/>
</dbReference>
<feature type="region of interest" description="Disordered" evidence="2">
    <location>
        <begin position="55"/>
        <end position="124"/>
    </location>
</feature>
<feature type="region of interest" description="Disordered" evidence="2">
    <location>
        <begin position="520"/>
        <end position="540"/>
    </location>
</feature>
<reference evidence="3" key="1">
    <citation type="journal article" date="2021" name="Nat. Commun.">
        <title>Genetic determinants of endophytism in the Arabidopsis root mycobiome.</title>
        <authorList>
            <person name="Mesny F."/>
            <person name="Miyauchi S."/>
            <person name="Thiergart T."/>
            <person name="Pickel B."/>
            <person name="Atanasova L."/>
            <person name="Karlsson M."/>
            <person name="Huettel B."/>
            <person name="Barry K.W."/>
            <person name="Haridas S."/>
            <person name="Chen C."/>
            <person name="Bauer D."/>
            <person name="Andreopoulos W."/>
            <person name="Pangilinan J."/>
            <person name="LaButti K."/>
            <person name="Riley R."/>
            <person name="Lipzen A."/>
            <person name="Clum A."/>
            <person name="Drula E."/>
            <person name="Henrissat B."/>
            <person name="Kohler A."/>
            <person name="Grigoriev I.V."/>
            <person name="Martin F.M."/>
            <person name="Hacquard S."/>
        </authorList>
    </citation>
    <scope>NUCLEOTIDE SEQUENCE</scope>
    <source>
        <strain evidence="3">MPI-CAGE-CH-0243</strain>
    </source>
</reference>
<dbReference type="AlphaFoldDB" id="A0A9P9IHZ0"/>
<comment type="caution">
    <text evidence="3">The sequence shown here is derived from an EMBL/GenBank/DDBJ whole genome shotgun (WGS) entry which is preliminary data.</text>
</comment>
<keyword evidence="1" id="KW-0175">Coiled coil</keyword>
<feature type="compositionally biased region" description="Basic and acidic residues" evidence="2">
    <location>
        <begin position="73"/>
        <end position="85"/>
    </location>
</feature>
<organism evidence="3 4">
    <name type="scientific">Dendryphion nanum</name>
    <dbReference type="NCBI Taxonomy" id="256645"/>
    <lineage>
        <taxon>Eukaryota</taxon>
        <taxon>Fungi</taxon>
        <taxon>Dikarya</taxon>
        <taxon>Ascomycota</taxon>
        <taxon>Pezizomycotina</taxon>
        <taxon>Dothideomycetes</taxon>
        <taxon>Pleosporomycetidae</taxon>
        <taxon>Pleosporales</taxon>
        <taxon>Torulaceae</taxon>
        <taxon>Dendryphion</taxon>
    </lineage>
</organism>
<dbReference type="OrthoDB" id="10249045at2759"/>
<keyword evidence="4" id="KW-1185">Reference proteome</keyword>
<proteinExistence type="predicted"/>
<feature type="compositionally biased region" description="Polar residues" evidence="2">
    <location>
        <begin position="800"/>
        <end position="809"/>
    </location>
</feature>
<name>A0A9P9IHZ0_9PLEO</name>
<evidence type="ECO:0000256" key="2">
    <source>
        <dbReference type="SAM" id="MobiDB-lite"/>
    </source>
</evidence>
<feature type="compositionally biased region" description="Acidic residues" evidence="2">
    <location>
        <begin position="611"/>
        <end position="650"/>
    </location>
</feature>
<dbReference type="GO" id="GO:0005740">
    <property type="term" value="C:mitochondrial envelope"/>
    <property type="evidence" value="ECO:0007669"/>
    <property type="project" value="TreeGrafter"/>
</dbReference>
<feature type="region of interest" description="Disordered" evidence="2">
    <location>
        <begin position="667"/>
        <end position="686"/>
    </location>
</feature>
<feature type="region of interest" description="Disordered" evidence="2">
    <location>
        <begin position="611"/>
        <end position="659"/>
    </location>
</feature>
<dbReference type="PANTHER" id="PTHR31014:SF0">
    <property type="entry name" value="MITOCHONDRIAL TRANSLATION SYSTEM COMPONENT PET127-RELATED"/>
    <property type="match status" value="1"/>
</dbReference>
<evidence type="ECO:0000256" key="1">
    <source>
        <dbReference type="SAM" id="Coils"/>
    </source>
</evidence>
<dbReference type="PANTHER" id="PTHR31014">
    <property type="entry name" value="MITOCHONDRIAL TRANSLATION SYSTEM COMPONENT PET127-RELATED"/>
    <property type="match status" value="1"/>
</dbReference>
<sequence length="809" mass="92391">MLIRNLQFALRPHPPSLCLSCSARCSTPLPPTRLLSTSASRRKDAVESVIKAAVTRNKAKEKAAKKAKIKAKTGKERKEQDDVIKKVTTRSRTRKSSGGRDADTDEASSAESALKRKKRKPEAGVSLKEALLSAGSVLRLNKPRAPRTYKPSAESMFETLPIQEVAAKDLQFEPIDHDIPPIPMLSHGLDRVLFNPGVYRLQDPRSRVYNFDPYLEKIMPATEFDFDALDEYQTSSKDQTLLDLTRRLGTKFTGSTSSMSSALSQFHFLLSAFRKLDHSHLSRTFPDPSINFSKITQGPSAIFLRWKDGIYAIDADKSFDTPNIMSWLGQSLEKLLTNTPSEFERFRKSNTEAAPTDDQSGRCFHYSRLGNFLMRSQLDAHDPRLPGSGVFDLKTRAVVSIRMDHQNYEQGAGYQLRYDQGEWESYEREFYDMCRATLLKYSLQVRMGRMDGIFVAYHNIERIFGFQYVSLADMDKVLHGQPDPTLGDQEFRLSVRLLDDLLQRATAKFPETSIRLHFATHGDTKSTKNSRKSTDSDEGPNKVAWMSIFAEPVTEEEVESIQNAKSEIYKNFERDHIGVRQDDPEMQAEWHNIQEVIDEEVDKNEEDLIEEVEQEDEREANEKVEDIDDVDEVEEEASEEMEEVEQVEQTELEKDENSPDLVADAAEETVDSDENTDHGAVISKAPPTGPLMGWTLSVRHRVNGTYCERPKKLSPGDDWTIEYVVKEMEADACRRNYEKTKQTRVELFARDEEELNKTLERYRSEISRFTQKGRRWREAQDKIDEKMGQRVFQPLGPGSEAQNATTKDV</sequence>
<feature type="compositionally biased region" description="Basic residues" evidence="2">
    <location>
        <begin position="87"/>
        <end position="97"/>
    </location>
</feature>
<dbReference type="GO" id="GO:0000964">
    <property type="term" value="P:mitochondrial RNA 5'-end processing"/>
    <property type="evidence" value="ECO:0007669"/>
    <property type="project" value="TreeGrafter"/>
</dbReference>
<feature type="coiled-coil region" evidence="1">
    <location>
        <begin position="745"/>
        <end position="772"/>
    </location>
</feature>
<gene>
    <name evidence="3" type="ORF">B0J11DRAFT_490092</name>
</gene>
<dbReference type="Pfam" id="PF08634">
    <property type="entry name" value="Pet127"/>
    <property type="match status" value="1"/>
</dbReference>
<evidence type="ECO:0000313" key="3">
    <source>
        <dbReference type="EMBL" id="KAH7122748.1"/>
    </source>
</evidence>
<dbReference type="EMBL" id="JAGMWT010000009">
    <property type="protein sequence ID" value="KAH7122748.1"/>
    <property type="molecule type" value="Genomic_DNA"/>
</dbReference>
<evidence type="ECO:0000313" key="4">
    <source>
        <dbReference type="Proteomes" id="UP000700596"/>
    </source>
</evidence>
<dbReference type="Proteomes" id="UP000700596">
    <property type="component" value="Unassembled WGS sequence"/>
</dbReference>
<feature type="region of interest" description="Disordered" evidence="2">
    <location>
        <begin position="787"/>
        <end position="809"/>
    </location>
</feature>
<accession>A0A9P9IHZ0</accession>
<protein>
    <submittedName>
        <fullName evidence="3">Mitochondrial protein Pet127-domain-containing protein</fullName>
    </submittedName>
</protein>